<accession>A0A1F7YKH8</accession>
<comment type="function">
    <text evidence="4">IF-3 binds to the 30S ribosomal subunit and shifts the equilibrium between 70S ribosomes and their 50S and 30S subunits in favor of the free subunits, thus enhancing the availability of 30S subunits on which protein synthesis initiation begins.</text>
</comment>
<evidence type="ECO:0000256" key="4">
    <source>
        <dbReference type="HAMAP-Rule" id="MF_00080"/>
    </source>
</evidence>
<keyword evidence="2 4" id="KW-0396">Initiation factor</keyword>
<evidence type="ECO:0000259" key="7">
    <source>
        <dbReference type="Pfam" id="PF05198"/>
    </source>
</evidence>
<evidence type="ECO:0000256" key="2">
    <source>
        <dbReference type="ARBA" id="ARBA00022540"/>
    </source>
</evidence>
<dbReference type="Gene3D" id="3.10.20.80">
    <property type="entry name" value="Translation initiation factor 3 (IF-3), N-terminal domain"/>
    <property type="match status" value="1"/>
</dbReference>
<dbReference type="GO" id="GO:0016020">
    <property type="term" value="C:membrane"/>
    <property type="evidence" value="ECO:0007669"/>
    <property type="project" value="TreeGrafter"/>
</dbReference>
<dbReference type="InterPro" id="IPR019815">
    <property type="entry name" value="Translation_initiation_fac_3_C"/>
</dbReference>
<dbReference type="Pfam" id="PF05198">
    <property type="entry name" value="IF3_N"/>
    <property type="match status" value="1"/>
</dbReference>
<feature type="domain" description="Translation initiation factor 3 C-terminal" evidence="6">
    <location>
        <begin position="88"/>
        <end position="170"/>
    </location>
</feature>
<reference evidence="8 9" key="1">
    <citation type="journal article" date="2016" name="Nat. Commun.">
        <title>Thousands of microbial genomes shed light on interconnected biogeochemical processes in an aquifer system.</title>
        <authorList>
            <person name="Anantharaman K."/>
            <person name="Brown C.T."/>
            <person name="Hug L.A."/>
            <person name="Sharon I."/>
            <person name="Castelle C.J."/>
            <person name="Probst A.J."/>
            <person name="Thomas B.C."/>
            <person name="Singh A."/>
            <person name="Wilkins M.J."/>
            <person name="Karaoz U."/>
            <person name="Brodie E.L."/>
            <person name="Williams K.H."/>
            <person name="Hubbard S.S."/>
            <person name="Banfield J.F."/>
        </authorList>
    </citation>
    <scope>NUCLEOTIDE SEQUENCE [LARGE SCALE GENOMIC DNA]</scope>
</reference>
<dbReference type="InterPro" id="IPR019814">
    <property type="entry name" value="Translation_initiation_fac_3_N"/>
</dbReference>
<dbReference type="PANTHER" id="PTHR10938">
    <property type="entry name" value="TRANSLATION INITIATION FACTOR IF-3"/>
    <property type="match status" value="1"/>
</dbReference>
<dbReference type="InterPro" id="IPR001288">
    <property type="entry name" value="Translation_initiation_fac_3"/>
</dbReference>
<dbReference type="FunFam" id="3.10.20.80:FF:000001">
    <property type="entry name" value="Translation initiation factor IF-3"/>
    <property type="match status" value="1"/>
</dbReference>
<dbReference type="GO" id="GO:0043022">
    <property type="term" value="F:ribosome binding"/>
    <property type="evidence" value="ECO:0007669"/>
    <property type="project" value="TreeGrafter"/>
</dbReference>
<feature type="domain" description="Translation initiation factor 3 N-terminal" evidence="7">
    <location>
        <begin position="10"/>
        <end position="77"/>
    </location>
</feature>
<evidence type="ECO:0000256" key="1">
    <source>
        <dbReference type="ARBA" id="ARBA00005439"/>
    </source>
</evidence>
<comment type="caution">
    <text evidence="8">The sequence shown here is derived from an EMBL/GenBank/DDBJ whole genome shotgun (WGS) entry which is preliminary data.</text>
</comment>
<dbReference type="Pfam" id="PF00707">
    <property type="entry name" value="IF3_C"/>
    <property type="match status" value="1"/>
</dbReference>
<evidence type="ECO:0000256" key="3">
    <source>
        <dbReference type="ARBA" id="ARBA00022917"/>
    </source>
</evidence>
<protein>
    <recommendedName>
        <fullName evidence="4 5">Translation initiation factor IF-3</fullName>
    </recommendedName>
</protein>
<dbReference type="GO" id="GO:0005829">
    <property type="term" value="C:cytosol"/>
    <property type="evidence" value="ECO:0007669"/>
    <property type="project" value="TreeGrafter"/>
</dbReference>
<dbReference type="Gene3D" id="3.30.110.10">
    <property type="entry name" value="Translation initiation factor 3 (IF-3), C-terminal domain"/>
    <property type="match status" value="1"/>
</dbReference>
<comment type="subcellular location">
    <subcellularLocation>
        <location evidence="4">Cytoplasm</location>
    </subcellularLocation>
</comment>
<dbReference type="HAMAP" id="MF_00080">
    <property type="entry name" value="IF_3"/>
    <property type="match status" value="1"/>
</dbReference>
<dbReference type="AlphaFoldDB" id="A0A1F7YKH8"/>
<proteinExistence type="inferred from homology"/>
<evidence type="ECO:0000256" key="5">
    <source>
        <dbReference type="NCBIfam" id="TIGR00168"/>
    </source>
</evidence>
<dbReference type="SUPFAM" id="SSF55200">
    <property type="entry name" value="Translation initiation factor IF3, C-terminal domain"/>
    <property type="match status" value="1"/>
</dbReference>
<dbReference type="InterPro" id="IPR036788">
    <property type="entry name" value="T_IF-3_C_sf"/>
</dbReference>
<comment type="subunit">
    <text evidence="4">Monomer.</text>
</comment>
<evidence type="ECO:0000313" key="9">
    <source>
        <dbReference type="Proteomes" id="UP000179221"/>
    </source>
</evidence>
<dbReference type="GO" id="GO:0003743">
    <property type="term" value="F:translation initiation factor activity"/>
    <property type="evidence" value="ECO:0007669"/>
    <property type="project" value="UniProtKB-UniRule"/>
</dbReference>
<comment type="similarity">
    <text evidence="1 4">Belongs to the IF-3 family.</text>
</comment>
<name>A0A1F7YKH8_9BACT</name>
<keyword evidence="3 4" id="KW-0648">Protein biosynthesis</keyword>
<dbReference type="GO" id="GO:0032790">
    <property type="term" value="P:ribosome disassembly"/>
    <property type="evidence" value="ECO:0007669"/>
    <property type="project" value="TreeGrafter"/>
</dbReference>
<dbReference type="Proteomes" id="UP000179221">
    <property type="component" value="Unassembled WGS sequence"/>
</dbReference>
<evidence type="ECO:0000259" key="6">
    <source>
        <dbReference type="Pfam" id="PF00707"/>
    </source>
</evidence>
<dbReference type="EMBL" id="MGGL01000004">
    <property type="protein sequence ID" value="OGM27389.1"/>
    <property type="molecule type" value="Genomic_DNA"/>
</dbReference>
<dbReference type="NCBIfam" id="TIGR00168">
    <property type="entry name" value="infC"/>
    <property type="match status" value="1"/>
</dbReference>
<dbReference type="InterPro" id="IPR036787">
    <property type="entry name" value="T_IF-3_N_sf"/>
</dbReference>
<dbReference type="PANTHER" id="PTHR10938:SF0">
    <property type="entry name" value="TRANSLATION INITIATION FACTOR IF-3, MITOCHONDRIAL"/>
    <property type="match status" value="1"/>
</dbReference>
<sequence>MKTANLYWRINQQIHAPEVRVVGADGKQIGVLKLSQALDEARKAGLDLVEIAPNAKPPVTKIVELGKFRYQEEKKLRREKKGSKSGGLKEIRFSPFIGDHDYTTRLERVKEFLADKNKVRLVVVFKGRQMGRKEFGYDLLTKTTNELGGSITIDSEPKFFGRHLAMTISPVNKPKLQTETENDQK</sequence>
<evidence type="ECO:0000313" key="8">
    <source>
        <dbReference type="EMBL" id="OGM27389.1"/>
    </source>
</evidence>
<organism evidence="8 9">
    <name type="scientific">Candidatus Woesebacteria bacterium RIFCSPHIGHO2_01_FULL_40_22</name>
    <dbReference type="NCBI Taxonomy" id="1802499"/>
    <lineage>
        <taxon>Bacteria</taxon>
        <taxon>Candidatus Woeseibacteriota</taxon>
    </lineage>
</organism>
<dbReference type="SUPFAM" id="SSF54364">
    <property type="entry name" value="Translation initiation factor IF3, N-terminal domain"/>
    <property type="match status" value="1"/>
</dbReference>
<keyword evidence="4" id="KW-0963">Cytoplasm</keyword>
<gene>
    <name evidence="4" type="primary">infC</name>
    <name evidence="8" type="ORF">A2628_01120</name>
</gene>